<keyword evidence="2" id="KW-1185">Reference proteome</keyword>
<dbReference type="SUPFAM" id="SSF81383">
    <property type="entry name" value="F-box domain"/>
    <property type="match status" value="1"/>
</dbReference>
<comment type="caution">
    <text evidence="1">The sequence shown here is derived from an EMBL/GenBank/DDBJ whole genome shotgun (WGS) entry which is preliminary data.</text>
</comment>
<proteinExistence type="predicted"/>
<sequence>MLKEDVCEGGNLATCYDDGDATANLPCGVIPDVIPHLCKFLGIEDIKVCRLVCKSWNYGATPVLRARAVIQITLYSKIYENFASRQEVEGRWVEMCERLKFCPIKIRLCNPYRYSITSIPPIDLETFPPVKKLKYIRTDLRNGKDWQTEQWQTDLCHKIILDSSTTLEKLWFIWDSDEDFPSFGGYTFAKLKKLRIFDRQGCRNQSRERIGQALTEAFPGLESLHMKGKNLYEISKMNILPKFPLSLTSLWLTGYFNTNGMECLLQIPAPLKKLVFHLISLEGNDDRVDELDTIFYKLLHKHSPSLEKLSVDIRWTLFRADLEWKVPTFPALKSLKILGSDLFENLEFEVGPGSGNFGRIDYKACFPVLEKLHVSNRLDDFSSVAAFLPEDRSAVVESVKDVNLNFLGDRFTNVDILAQTELYTRLLDIFPNARDSIGILSRKLEN</sequence>
<protein>
    <recommendedName>
        <fullName evidence="3">F-box domain-containing protein</fullName>
    </recommendedName>
</protein>
<reference evidence="1 2" key="1">
    <citation type="submission" date="2015-12" db="EMBL/GenBank/DDBJ databases">
        <title>The genome of Folsomia candida.</title>
        <authorList>
            <person name="Faddeeva A."/>
            <person name="Derks M.F."/>
            <person name="Anvar Y."/>
            <person name="Smit S."/>
            <person name="Van Straalen N."/>
            <person name="Roelofs D."/>
        </authorList>
    </citation>
    <scope>NUCLEOTIDE SEQUENCE [LARGE SCALE GENOMIC DNA]</scope>
    <source>
        <strain evidence="1 2">VU population</strain>
        <tissue evidence="1">Whole body</tissue>
    </source>
</reference>
<dbReference type="InterPro" id="IPR032675">
    <property type="entry name" value="LRR_dom_sf"/>
</dbReference>
<name>A0A226DB88_FOLCA</name>
<dbReference type="AlphaFoldDB" id="A0A226DB88"/>
<dbReference type="Gene3D" id="3.80.10.10">
    <property type="entry name" value="Ribonuclease Inhibitor"/>
    <property type="match status" value="1"/>
</dbReference>
<dbReference type="InterPro" id="IPR036047">
    <property type="entry name" value="F-box-like_dom_sf"/>
</dbReference>
<organism evidence="1 2">
    <name type="scientific">Folsomia candida</name>
    <name type="common">Springtail</name>
    <dbReference type="NCBI Taxonomy" id="158441"/>
    <lineage>
        <taxon>Eukaryota</taxon>
        <taxon>Metazoa</taxon>
        <taxon>Ecdysozoa</taxon>
        <taxon>Arthropoda</taxon>
        <taxon>Hexapoda</taxon>
        <taxon>Collembola</taxon>
        <taxon>Entomobryomorpha</taxon>
        <taxon>Isotomoidea</taxon>
        <taxon>Isotomidae</taxon>
        <taxon>Proisotominae</taxon>
        <taxon>Folsomia</taxon>
    </lineage>
</organism>
<gene>
    <name evidence="1" type="ORF">Fcan01_23668</name>
</gene>
<dbReference type="EMBL" id="LNIX01000029">
    <property type="protein sequence ID" value="OXA41506.1"/>
    <property type="molecule type" value="Genomic_DNA"/>
</dbReference>
<evidence type="ECO:0000313" key="2">
    <source>
        <dbReference type="Proteomes" id="UP000198287"/>
    </source>
</evidence>
<dbReference type="SUPFAM" id="SSF52058">
    <property type="entry name" value="L domain-like"/>
    <property type="match status" value="1"/>
</dbReference>
<evidence type="ECO:0000313" key="1">
    <source>
        <dbReference type="EMBL" id="OXA41506.1"/>
    </source>
</evidence>
<evidence type="ECO:0008006" key="3">
    <source>
        <dbReference type="Google" id="ProtNLM"/>
    </source>
</evidence>
<accession>A0A226DB88</accession>
<dbReference type="Proteomes" id="UP000198287">
    <property type="component" value="Unassembled WGS sequence"/>
</dbReference>